<dbReference type="Proteomes" id="UP000288805">
    <property type="component" value="Unassembled WGS sequence"/>
</dbReference>
<evidence type="ECO:0000256" key="1">
    <source>
        <dbReference type="SAM" id="MobiDB-lite"/>
    </source>
</evidence>
<organism evidence="2 3">
    <name type="scientific">Vitis vinifera</name>
    <name type="common">Grape</name>
    <dbReference type="NCBI Taxonomy" id="29760"/>
    <lineage>
        <taxon>Eukaryota</taxon>
        <taxon>Viridiplantae</taxon>
        <taxon>Streptophyta</taxon>
        <taxon>Embryophyta</taxon>
        <taxon>Tracheophyta</taxon>
        <taxon>Spermatophyta</taxon>
        <taxon>Magnoliopsida</taxon>
        <taxon>eudicotyledons</taxon>
        <taxon>Gunneridae</taxon>
        <taxon>Pentapetalae</taxon>
        <taxon>rosids</taxon>
        <taxon>Vitales</taxon>
        <taxon>Vitaceae</taxon>
        <taxon>Viteae</taxon>
        <taxon>Vitis</taxon>
    </lineage>
</organism>
<feature type="region of interest" description="Disordered" evidence="1">
    <location>
        <begin position="32"/>
        <end position="53"/>
    </location>
</feature>
<comment type="caution">
    <text evidence="2">The sequence shown here is derived from an EMBL/GenBank/DDBJ whole genome shotgun (WGS) entry which is preliminary data.</text>
</comment>
<proteinExistence type="predicted"/>
<protein>
    <submittedName>
        <fullName evidence="2">Uncharacterized protein</fullName>
    </submittedName>
</protein>
<accession>A0A438F9J8</accession>
<dbReference type="AlphaFoldDB" id="A0A438F9J8"/>
<sequence length="132" mass="14735">MSFTSNYCRTAGLTTQRSQMLYWEPISKHMLPMSSNAHSKDDKGTEERNGLRGRNRLGMENVSIFAYGVTYLCSIGVLNQSNISRGGSWNLNGFTVFCTMFDVQNPLLNMVSLTSAGAIPVADGRINPRFWK</sequence>
<feature type="compositionally biased region" description="Basic and acidic residues" evidence="1">
    <location>
        <begin position="38"/>
        <end position="50"/>
    </location>
</feature>
<reference evidence="2 3" key="1">
    <citation type="journal article" date="2018" name="PLoS Genet.">
        <title>Population sequencing reveals clonal diversity and ancestral inbreeding in the grapevine cultivar Chardonnay.</title>
        <authorList>
            <person name="Roach M.J."/>
            <person name="Johnson D.L."/>
            <person name="Bohlmann J."/>
            <person name="van Vuuren H.J."/>
            <person name="Jones S.J."/>
            <person name="Pretorius I.S."/>
            <person name="Schmidt S.A."/>
            <person name="Borneman A.R."/>
        </authorList>
    </citation>
    <scope>NUCLEOTIDE SEQUENCE [LARGE SCALE GENOMIC DNA]</scope>
    <source>
        <strain evidence="3">cv. Chardonnay</strain>
        <tissue evidence="2">Leaf</tissue>
    </source>
</reference>
<name>A0A438F9J8_VITVI</name>
<evidence type="ECO:0000313" key="2">
    <source>
        <dbReference type="EMBL" id="RVW56629.1"/>
    </source>
</evidence>
<gene>
    <name evidence="2" type="ORF">CK203_075053</name>
</gene>
<evidence type="ECO:0000313" key="3">
    <source>
        <dbReference type="Proteomes" id="UP000288805"/>
    </source>
</evidence>
<dbReference type="EMBL" id="QGNW01001073">
    <property type="protein sequence ID" value="RVW56629.1"/>
    <property type="molecule type" value="Genomic_DNA"/>
</dbReference>